<organism evidence="3 4">
    <name type="scientific">Mesorhizobium calcicola</name>
    <dbReference type="NCBI Taxonomy" id="1300310"/>
    <lineage>
        <taxon>Bacteria</taxon>
        <taxon>Pseudomonadati</taxon>
        <taxon>Pseudomonadota</taxon>
        <taxon>Alphaproteobacteria</taxon>
        <taxon>Hyphomicrobiales</taxon>
        <taxon>Phyllobacteriaceae</taxon>
        <taxon>Mesorhizobium</taxon>
    </lineage>
</organism>
<protein>
    <recommendedName>
        <fullName evidence="2">ATP-grasp domain-containing protein</fullName>
    </recommendedName>
</protein>
<evidence type="ECO:0000259" key="2">
    <source>
        <dbReference type="PROSITE" id="PS50975"/>
    </source>
</evidence>
<keyword evidence="1" id="KW-0547">Nucleotide-binding</keyword>
<dbReference type="InterPro" id="IPR011761">
    <property type="entry name" value="ATP-grasp"/>
</dbReference>
<evidence type="ECO:0000313" key="3">
    <source>
        <dbReference type="EMBL" id="MFD2058408.1"/>
    </source>
</evidence>
<comment type="caution">
    <text evidence="3">The sequence shown here is derived from an EMBL/GenBank/DDBJ whole genome shotgun (WGS) entry which is preliminary data.</text>
</comment>
<keyword evidence="4" id="KW-1185">Reference proteome</keyword>
<reference evidence="4" key="1">
    <citation type="journal article" date="2019" name="Int. J. Syst. Evol. Microbiol.">
        <title>The Global Catalogue of Microorganisms (GCM) 10K type strain sequencing project: providing services to taxonomists for standard genome sequencing and annotation.</title>
        <authorList>
            <consortium name="The Broad Institute Genomics Platform"/>
            <consortium name="The Broad Institute Genome Sequencing Center for Infectious Disease"/>
            <person name="Wu L."/>
            <person name="Ma J."/>
        </authorList>
    </citation>
    <scope>NUCLEOTIDE SEQUENCE [LARGE SCALE GENOMIC DNA]</scope>
    <source>
        <strain evidence="4">CGMCC 1.16226</strain>
    </source>
</reference>
<accession>A0ABW4WQM4</accession>
<dbReference type="Proteomes" id="UP001597349">
    <property type="component" value="Unassembled WGS sequence"/>
</dbReference>
<name>A0ABW4WQM4_9HYPH</name>
<evidence type="ECO:0000313" key="4">
    <source>
        <dbReference type="Proteomes" id="UP001597349"/>
    </source>
</evidence>
<evidence type="ECO:0000256" key="1">
    <source>
        <dbReference type="PROSITE-ProRule" id="PRU00409"/>
    </source>
</evidence>
<sequence length="417" mass="46033">MPGQVTNPPQHSLAADGAPTPIVLGGGINGLSAVRSLAQAGLRPIVVVDTKYDVAAVSRYAQRVTVSTFSGEEFVDELIQLREGMPHGGVIIFADDRPLLAVSRHRDRVAPWFGFQLPLHDLLVDLTLKERFFRLAQGGGFPVPRTLLAKNYADLNGLRDLRPPFCVKPNSRSQAYDGSFKKAYRIETQADARLLCQQVLDAVGEVIVQEWIEGSNDSIYFCLCYLRPGASVAFTGRKGRSWPPQIGVTASCWAAPEVAEELEDLTIGFFRSIGLTNGFASMEFKRDRRDGGFRFVEPTVGRIDGQVEISALCGVNLCNVGYCDAAGQPYPPLEFDPTHVWRDEFRDFISAWLLGASCFYPPGHRIHNAYWRWDDPGPALLEAANAAKKRCAMSSDTLSKLSQFHRTGKINQHHNPG</sequence>
<gene>
    <name evidence="3" type="ORF">ACFSQT_36575</name>
</gene>
<dbReference type="Gene3D" id="3.30.470.20">
    <property type="entry name" value="ATP-grasp fold, B domain"/>
    <property type="match status" value="1"/>
</dbReference>
<dbReference type="RefSeq" id="WP_379026889.1">
    <property type="nucleotide sequence ID" value="NZ_JBHUGY010000074.1"/>
</dbReference>
<dbReference type="EMBL" id="JBHUGY010000074">
    <property type="protein sequence ID" value="MFD2058408.1"/>
    <property type="molecule type" value="Genomic_DNA"/>
</dbReference>
<proteinExistence type="predicted"/>
<keyword evidence="1" id="KW-0067">ATP-binding</keyword>
<feature type="domain" description="ATP-grasp" evidence="2">
    <location>
        <begin position="133"/>
        <end position="326"/>
    </location>
</feature>
<dbReference type="SUPFAM" id="SSF56059">
    <property type="entry name" value="Glutathione synthetase ATP-binding domain-like"/>
    <property type="match status" value="1"/>
</dbReference>
<dbReference type="PROSITE" id="PS50975">
    <property type="entry name" value="ATP_GRASP"/>
    <property type="match status" value="1"/>
</dbReference>